<accession>A0A382H394</accession>
<dbReference type="InterPro" id="IPR036188">
    <property type="entry name" value="FAD/NAD-bd_sf"/>
</dbReference>
<feature type="non-terminal residue" evidence="1">
    <location>
        <position position="339"/>
    </location>
</feature>
<dbReference type="InterPro" id="IPR006311">
    <property type="entry name" value="TAT_signal"/>
</dbReference>
<organism evidence="1">
    <name type="scientific">marine metagenome</name>
    <dbReference type="NCBI Taxonomy" id="408172"/>
    <lineage>
        <taxon>unclassified sequences</taxon>
        <taxon>metagenomes</taxon>
        <taxon>ecological metagenomes</taxon>
    </lineage>
</organism>
<dbReference type="PROSITE" id="PS51318">
    <property type="entry name" value="TAT"/>
    <property type="match status" value="1"/>
</dbReference>
<dbReference type="SUPFAM" id="SSF51905">
    <property type="entry name" value="FAD/NAD(P)-binding domain"/>
    <property type="match status" value="1"/>
</dbReference>
<dbReference type="NCBIfam" id="TIGR01409">
    <property type="entry name" value="TAT_signal_seq"/>
    <property type="match status" value="1"/>
</dbReference>
<gene>
    <name evidence="1" type="ORF">METZ01_LOCUS234513</name>
</gene>
<reference evidence="1" key="1">
    <citation type="submission" date="2018-05" db="EMBL/GenBank/DDBJ databases">
        <authorList>
            <person name="Lanie J.A."/>
            <person name="Ng W.-L."/>
            <person name="Kazmierczak K.M."/>
            <person name="Andrzejewski T.M."/>
            <person name="Davidsen T.M."/>
            <person name="Wayne K.J."/>
            <person name="Tettelin H."/>
            <person name="Glass J.I."/>
            <person name="Rusch D."/>
            <person name="Podicherti R."/>
            <person name="Tsui H.-C.T."/>
            <person name="Winkler M.E."/>
        </authorList>
    </citation>
    <scope>NUCLEOTIDE SEQUENCE</scope>
</reference>
<proteinExistence type="predicted"/>
<dbReference type="AlphaFoldDB" id="A0A382H394"/>
<dbReference type="InterPro" id="IPR019546">
    <property type="entry name" value="TAT_signal_bac_arc"/>
</dbReference>
<protein>
    <submittedName>
        <fullName evidence="1">Uncharacterized protein</fullName>
    </submittedName>
</protein>
<sequence length="339" mass="36743">MALPVTRRDFLNGVAIGVGAGLLSPTELFALGAPAEIDLTDPSTYYPPTLTGMRGSHEGSYEVAHALAWRGEKPAKYRTLDEHYDLVVVGAGMSGLAAAWFYRKKMGAKARILVLDNHDDFGGHAKRNEFNYEGRMVLGLGGAQNLENPGNYSNAAASLLADIGIDQDALDAMDINTPENFTLGGKLHADVGMTVPSSDGHVTVGGHWLKFMHGRGNYRQAVRALPIPLDEQDKLIAFFGGEHDYLDDLSLGEKYDYVNSVSYNHFLVDRVGLEEETLPILNAHLRILSGPSGWNHTVFEAITEGAPGLRAMGWLANVAESLAAMFVDSLAEIRMFPDG</sequence>
<dbReference type="Pfam" id="PF13450">
    <property type="entry name" value="NAD_binding_8"/>
    <property type="match status" value="1"/>
</dbReference>
<dbReference type="EMBL" id="UINC01058883">
    <property type="protein sequence ID" value="SVB81659.1"/>
    <property type="molecule type" value="Genomic_DNA"/>
</dbReference>
<evidence type="ECO:0000313" key="1">
    <source>
        <dbReference type="EMBL" id="SVB81659.1"/>
    </source>
</evidence>
<name>A0A382H394_9ZZZZ</name>
<dbReference type="Gene3D" id="3.50.50.60">
    <property type="entry name" value="FAD/NAD(P)-binding domain"/>
    <property type="match status" value="1"/>
</dbReference>